<keyword evidence="1" id="KW-0862">Zinc</keyword>
<accession>A0ABM3AKZ7</accession>
<proteinExistence type="predicted"/>
<organism evidence="4 5">
    <name type="scientific">Gossypium hirsutum</name>
    <name type="common">Upland cotton</name>
    <name type="synonym">Gossypium mexicanum</name>
    <dbReference type="NCBI Taxonomy" id="3635"/>
    <lineage>
        <taxon>Eukaryota</taxon>
        <taxon>Viridiplantae</taxon>
        <taxon>Streptophyta</taxon>
        <taxon>Embryophyta</taxon>
        <taxon>Tracheophyta</taxon>
        <taxon>Spermatophyta</taxon>
        <taxon>Magnoliopsida</taxon>
        <taxon>eudicotyledons</taxon>
        <taxon>Gunneridae</taxon>
        <taxon>Pentapetalae</taxon>
        <taxon>rosids</taxon>
        <taxon>malvids</taxon>
        <taxon>Malvales</taxon>
        <taxon>Malvaceae</taxon>
        <taxon>Malvoideae</taxon>
        <taxon>Gossypium</taxon>
    </lineage>
</organism>
<dbReference type="GeneID" id="121220208"/>
<dbReference type="PANTHER" id="PTHR34482">
    <property type="entry name" value="DNA DAMAGE-INDUCIBLE PROTEIN 1-LIKE"/>
    <property type="match status" value="1"/>
</dbReference>
<dbReference type="Pfam" id="PF00098">
    <property type="entry name" value="zf-CCHC"/>
    <property type="match status" value="1"/>
</dbReference>
<evidence type="ECO:0000256" key="1">
    <source>
        <dbReference type="PROSITE-ProRule" id="PRU00047"/>
    </source>
</evidence>
<feature type="region of interest" description="Disordered" evidence="2">
    <location>
        <begin position="179"/>
        <end position="215"/>
    </location>
</feature>
<sequence length="310" mass="35383">MTVTEYERKFVRLSRYARECISTEAIMCKRFEDGLNEDIKLLVGILEIKEFVVLVERACKAEELEKEKRKADYEARDSRKRSFSKSFQLTSRKSREDHSRSKATAGFPKYDRDRPLVSSRATSVASVGSVRKNRSECKHCGKWHPGDCRLHDRSCFKCGSKDHFIRECPMVADQNTVQNTRPSNVSVRGRPPRHLGNVSGSQRGTKDTTVRSEARAPARAYAIRAREEASSPDVIIGTFTLYDTNVIALIDPGSTHSYVCETLVFSKTLPIESTEFVIKVSNPLGRCVLVVMKLLDIYMYIYVCIRHRWV</sequence>
<dbReference type="Pfam" id="PF08284">
    <property type="entry name" value="RVP_2"/>
    <property type="match status" value="1"/>
</dbReference>
<dbReference type="Gene3D" id="4.10.60.10">
    <property type="entry name" value="Zinc finger, CCHC-type"/>
    <property type="match status" value="1"/>
</dbReference>
<dbReference type="Proteomes" id="UP000818029">
    <property type="component" value="Chromosome D08"/>
</dbReference>
<keyword evidence="1" id="KW-0479">Metal-binding</keyword>
<name>A0ABM3AKZ7_GOSHI</name>
<protein>
    <recommendedName>
        <fullName evidence="3">CCHC-type domain-containing protein</fullName>
    </recommendedName>
</protein>
<evidence type="ECO:0000313" key="5">
    <source>
        <dbReference type="RefSeq" id="XP_040955499.1"/>
    </source>
</evidence>
<dbReference type="RefSeq" id="XP_040955499.1">
    <property type="nucleotide sequence ID" value="XM_041099565.1"/>
</dbReference>
<evidence type="ECO:0000256" key="2">
    <source>
        <dbReference type="SAM" id="MobiDB-lite"/>
    </source>
</evidence>
<feature type="region of interest" description="Disordered" evidence="2">
    <location>
        <begin position="84"/>
        <end position="112"/>
    </location>
</feature>
<dbReference type="InterPro" id="IPR001878">
    <property type="entry name" value="Znf_CCHC"/>
</dbReference>
<evidence type="ECO:0000313" key="4">
    <source>
        <dbReference type="Proteomes" id="UP000818029"/>
    </source>
</evidence>
<dbReference type="SMART" id="SM00343">
    <property type="entry name" value="ZnF_C2HC"/>
    <property type="match status" value="1"/>
</dbReference>
<evidence type="ECO:0000259" key="3">
    <source>
        <dbReference type="PROSITE" id="PS50158"/>
    </source>
</evidence>
<feature type="domain" description="CCHC-type" evidence="3">
    <location>
        <begin position="155"/>
        <end position="169"/>
    </location>
</feature>
<dbReference type="PROSITE" id="PS50158">
    <property type="entry name" value="ZF_CCHC"/>
    <property type="match status" value="1"/>
</dbReference>
<feature type="compositionally biased region" description="Basic and acidic residues" evidence="2">
    <location>
        <begin position="204"/>
        <end position="215"/>
    </location>
</feature>
<reference evidence="5" key="2">
    <citation type="submission" date="2025-08" db="UniProtKB">
        <authorList>
            <consortium name="RefSeq"/>
        </authorList>
    </citation>
    <scope>IDENTIFICATION</scope>
</reference>
<dbReference type="PANTHER" id="PTHR34482:SF36">
    <property type="entry name" value="RETROTRANSPOSON GAG DOMAIN-CONTAINING PROTEIN"/>
    <property type="match status" value="1"/>
</dbReference>
<reference evidence="4" key="1">
    <citation type="journal article" date="2020" name="Nat. Genet.">
        <title>Genomic diversifications of five Gossypium allopolyploid species and their impact on cotton improvement.</title>
        <authorList>
            <person name="Chen Z.J."/>
            <person name="Sreedasyam A."/>
            <person name="Ando A."/>
            <person name="Song Q."/>
            <person name="De Santiago L.M."/>
            <person name="Hulse-Kemp A.M."/>
            <person name="Ding M."/>
            <person name="Ye W."/>
            <person name="Kirkbride R.C."/>
            <person name="Jenkins J."/>
            <person name="Plott C."/>
            <person name="Lovell J."/>
            <person name="Lin Y.M."/>
            <person name="Vaughn R."/>
            <person name="Liu B."/>
            <person name="Simpson S."/>
            <person name="Scheffler B.E."/>
            <person name="Wen L."/>
            <person name="Saski C.A."/>
            <person name="Grover C.E."/>
            <person name="Hu G."/>
            <person name="Conover J.L."/>
            <person name="Carlson J.W."/>
            <person name="Shu S."/>
            <person name="Boston L.B."/>
            <person name="Williams M."/>
            <person name="Peterson D.G."/>
            <person name="McGee K."/>
            <person name="Jones D.C."/>
            <person name="Wendel J.F."/>
            <person name="Stelly D.M."/>
            <person name="Grimwood J."/>
            <person name="Schmutz J."/>
        </authorList>
    </citation>
    <scope>NUCLEOTIDE SEQUENCE [LARGE SCALE GENOMIC DNA]</scope>
    <source>
        <strain evidence="4">cv. TM-1</strain>
    </source>
</reference>
<keyword evidence="1" id="KW-0863">Zinc-finger</keyword>
<gene>
    <name evidence="5" type="primary">LOC121220208</name>
</gene>
<keyword evidence="4" id="KW-1185">Reference proteome</keyword>